<organism evidence="2 3">
    <name type="scientific">Stegodyphus mimosarum</name>
    <name type="common">African social velvet spider</name>
    <dbReference type="NCBI Taxonomy" id="407821"/>
    <lineage>
        <taxon>Eukaryota</taxon>
        <taxon>Metazoa</taxon>
        <taxon>Ecdysozoa</taxon>
        <taxon>Arthropoda</taxon>
        <taxon>Chelicerata</taxon>
        <taxon>Arachnida</taxon>
        <taxon>Araneae</taxon>
        <taxon>Araneomorphae</taxon>
        <taxon>Entelegynae</taxon>
        <taxon>Eresoidea</taxon>
        <taxon>Eresidae</taxon>
        <taxon>Stegodyphus</taxon>
    </lineage>
</organism>
<evidence type="ECO:0000313" key="3">
    <source>
        <dbReference type="Proteomes" id="UP000054359"/>
    </source>
</evidence>
<feature type="non-terminal residue" evidence="2">
    <location>
        <position position="63"/>
    </location>
</feature>
<proteinExistence type="predicted"/>
<dbReference type="AlphaFoldDB" id="A0A087SXD7"/>
<evidence type="ECO:0000256" key="1">
    <source>
        <dbReference type="SAM" id="MobiDB-lite"/>
    </source>
</evidence>
<feature type="region of interest" description="Disordered" evidence="1">
    <location>
        <begin position="1"/>
        <end position="20"/>
    </location>
</feature>
<reference evidence="2 3" key="1">
    <citation type="submission" date="2013-11" db="EMBL/GenBank/DDBJ databases">
        <title>Genome sequencing of Stegodyphus mimosarum.</title>
        <authorList>
            <person name="Bechsgaard J."/>
        </authorList>
    </citation>
    <scope>NUCLEOTIDE SEQUENCE [LARGE SCALE GENOMIC DNA]</scope>
</reference>
<evidence type="ECO:0000313" key="2">
    <source>
        <dbReference type="EMBL" id="KFM57526.1"/>
    </source>
</evidence>
<gene>
    <name evidence="2" type="ORF">X975_20697</name>
</gene>
<keyword evidence="3" id="KW-1185">Reference proteome</keyword>
<sequence>MLCVSLEGRRNEQSSKTPKHSCCPKYCLCLKWGGEEYAVISWSLSSKGMRVSLPVTDMFLHFS</sequence>
<dbReference type="Proteomes" id="UP000054359">
    <property type="component" value="Unassembled WGS sequence"/>
</dbReference>
<protein>
    <submittedName>
        <fullName evidence="2">Uncharacterized protein</fullName>
    </submittedName>
</protein>
<name>A0A087SXD7_STEMI</name>
<dbReference type="EMBL" id="KK112393">
    <property type="protein sequence ID" value="KFM57526.1"/>
    <property type="molecule type" value="Genomic_DNA"/>
</dbReference>
<accession>A0A087SXD7</accession>